<evidence type="ECO:0000256" key="10">
    <source>
        <dbReference type="ARBA" id="ARBA00022989"/>
    </source>
</evidence>
<evidence type="ECO:0000259" key="16">
    <source>
        <dbReference type="PROSITE" id="PS51969"/>
    </source>
</evidence>
<evidence type="ECO:0000259" key="15">
    <source>
        <dbReference type="PROSITE" id="PS51762"/>
    </source>
</evidence>
<feature type="domain" description="C2" evidence="14">
    <location>
        <begin position="183"/>
        <end position="297"/>
    </location>
</feature>
<dbReference type="Pfam" id="PF00168">
    <property type="entry name" value="C2"/>
    <property type="match status" value="5"/>
</dbReference>
<dbReference type="InterPro" id="IPR035892">
    <property type="entry name" value="C2_domain_sf"/>
</dbReference>
<dbReference type="GO" id="GO:0016020">
    <property type="term" value="C:membrane"/>
    <property type="evidence" value="ECO:0007669"/>
    <property type="project" value="UniProtKB-SubCell"/>
</dbReference>
<keyword evidence="4" id="KW-0964">Secreted</keyword>
<evidence type="ECO:0000256" key="3">
    <source>
        <dbReference type="ARBA" id="ARBA00008781"/>
    </source>
</evidence>
<dbReference type="InterPro" id="IPR037721">
    <property type="entry name" value="Ferlin"/>
</dbReference>
<keyword evidence="10 13" id="KW-1133">Transmembrane helix</keyword>
<dbReference type="PROSITE" id="PS51762">
    <property type="entry name" value="GH16_2"/>
    <property type="match status" value="1"/>
</dbReference>
<dbReference type="InterPro" id="IPR032362">
    <property type="entry name" value="Ferlin_C"/>
</dbReference>
<dbReference type="Gene3D" id="2.60.40.150">
    <property type="entry name" value="C2 domain"/>
    <property type="match status" value="5"/>
</dbReference>
<comment type="caution">
    <text evidence="17">The sequence shown here is derived from an EMBL/GenBank/DDBJ whole genome shotgun (WGS) entry which is preliminary data.</text>
</comment>
<dbReference type="PROSITE" id="PS51969">
    <property type="entry name" value="CBM39"/>
    <property type="match status" value="1"/>
</dbReference>
<evidence type="ECO:0000256" key="12">
    <source>
        <dbReference type="ARBA" id="ARBA00023180"/>
    </source>
</evidence>
<evidence type="ECO:0000256" key="6">
    <source>
        <dbReference type="ARBA" id="ARBA00022692"/>
    </source>
</evidence>
<comment type="similarity">
    <text evidence="3">Belongs to the insect beta-1,3-glucan binding protein family.</text>
</comment>
<evidence type="ECO:0000256" key="4">
    <source>
        <dbReference type="ARBA" id="ARBA00022525"/>
    </source>
</evidence>
<dbReference type="Gene3D" id="2.60.120.200">
    <property type="match status" value="1"/>
</dbReference>
<dbReference type="Proteomes" id="UP000037069">
    <property type="component" value="Unassembled WGS sequence"/>
</dbReference>
<reference evidence="17 18" key="1">
    <citation type="journal article" date="2015" name="Nat. Commun.">
        <title>Lucilia cuprina genome unlocks parasitic fly biology to underpin future interventions.</title>
        <authorList>
            <person name="Anstead C.A."/>
            <person name="Korhonen P.K."/>
            <person name="Young N.D."/>
            <person name="Hall R.S."/>
            <person name="Jex A.R."/>
            <person name="Murali S.C."/>
            <person name="Hughes D.S."/>
            <person name="Lee S.F."/>
            <person name="Perry T."/>
            <person name="Stroehlein A.J."/>
            <person name="Ansell B.R."/>
            <person name="Breugelmans B."/>
            <person name="Hofmann A."/>
            <person name="Qu J."/>
            <person name="Dugan S."/>
            <person name="Lee S.L."/>
            <person name="Chao H."/>
            <person name="Dinh H."/>
            <person name="Han Y."/>
            <person name="Doddapaneni H.V."/>
            <person name="Worley K.C."/>
            <person name="Muzny D.M."/>
            <person name="Ioannidis P."/>
            <person name="Waterhouse R.M."/>
            <person name="Zdobnov E.M."/>
            <person name="James P.J."/>
            <person name="Bagnall N.H."/>
            <person name="Kotze A.C."/>
            <person name="Gibbs R.A."/>
            <person name="Richards S."/>
            <person name="Batterham P."/>
            <person name="Gasser R.B."/>
        </authorList>
    </citation>
    <scope>NUCLEOTIDE SEQUENCE [LARGE SCALE GENOMIC DNA]</scope>
    <source>
        <strain evidence="17 18">LS</strain>
        <tissue evidence="17">Full body</tissue>
    </source>
</reference>
<dbReference type="SUPFAM" id="SSF49562">
    <property type="entry name" value="C2 domain (Calcium/lipid-binding domain, CaLB)"/>
    <property type="match status" value="5"/>
</dbReference>
<dbReference type="InterPro" id="IPR000008">
    <property type="entry name" value="C2_dom"/>
</dbReference>
<dbReference type="InterPro" id="IPR055072">
    <property type="entry name" value="Ferlin_DSRM"/>
</dbReference>
<dbReference type="Pfam" id="PF15886">
    <property type="entry name" value="CBM39"/>
    <property type="match status" value="1"/>
</dbReference>
<dbReference type="GO" id="GO:0030246">
    <property type="term" value="F:carbohydrate binding"/>
    <property type="evidence" value="ECO:0007669"/>
    <property type="project" value="InterPro"/>
</dbReference>
<dbReference type="OrthoDB" id="10059618at2759"/>
<feature type="non-terminal residue" evidence="17">
    <location>
        <position position="2138"/>
    </location>
</feature>
<keyword evidence="7" id="KW-0732">Signal</keyword>
<dbReference type="SMART" id="SM01202">
    <property type="entry name" value="FerI"/>
    <property type="match status" value="1"/>
</dbReference>
<dbReference type="SUPFAM" id="SSF49899">
    <property type="entry name" value="Concanavalin A-like lectins/glucanases"/>
    <property type="match status" value="1"/>
</dbReference>
<organism evidence="17 18">
    <name type="scientific">Lucilia cuprina</name>
    <name type="common">Green bottle fly</name>
    <name type="synonym">Australian sheep blowfly</name>
    <dbReference type="NCBI Taxonomy" id="7375"/>
    <lineage>
        <taxon>Eukaryota</taxon>
        <taxon>Metazoa</taxon>
        <taxon>Ecdysozoa</taxon>
        <taxon>Arthropoda</taxon>
        <taxon>Hexapoda</taxon>
        <taxon>Insecta</taxon>
        <taxon>Pterygota</taxon>
        <taxon>Neoptera</taxon>
        <taxon>Endopterygota</taxon>
        <taxon>Diptera</taxon>
        <taxon>Brachycera</taxon>
        <taxon>Muscomorpha</taxon>
        <taxon>Oestroidea</taxon>
        <taxon>Calliphoridae</taxon>
        <taxon>Luciliinae</taxon>
        <taxon>Lucilia</taxon>
    </lineage>
</organism>
<dbReference type="PROSITE" id="PS50004">
    <property type="entry name" value="C2"/>
    <property type="match status" value="4"/>
</dbReference>
<evidence type="ECO:0000256" key="13">
    <source>
        <dbReference type="SAM" id="Phobius"/>
    </source>
</evidence>
<keyword evidence="6 13" id="KW-0812">Transmembrane</keyword>
<accession>A0A0L0C2S5</accession>
<evidence type="ECO:0000313" key="17">
    <source>
        <dbReference type="EMBL" id="KNC25719.1"/>
    </source>
</evidence>
<evidence type="ECO:0000256" key="7">
    <source>
        <dbReference type="ARBA" id="ARBA00022729"/>
    </source>
</evidence>
<evidence type="ECO:0000256" key="5">
    <source>
        <dbReference type="ARBA" id="ARBA00022588"/>
    </source>
</evidence>
<sequence length="2138" mass="246228">MLAPQEECFANIVQDFLICTTIHKARQLGIFQNSIYVRITLDKMIRHTRTYENSENPYFNEYFVFEIKCTLMELLRLTILYEVKKHTSCKKNPTLGELLIDVQSVWNQPNRCYFKKWGRLEAPVGQTATFEGNEKVGGAAAGGGKGFLQIDLAIVTQASNPNNLLKPIEDDLLVLNKWQIHQDYDDIEKNLLQNIDTGVRCNIRYTVTFYRGIMFKKSDYVIQFRFHPFKGKTNVAKNTQDPCWNQEICFVWCYPSLAETLAIELLMHEHLQWKCVAEYEIHFNEIAFKDKPSLGPTFIHLYDNNYGYKYIGRLLMEVKSECLETESNHVMTLKKVSPLDEKRYWQEQQLLIEFLPLQGDFIHSSNSNAKIGLKLGEHNSNFIECSLKNYSTQQNNKQYPIKIFKYFHQQAPYKSITLTAQLPDNRKKFQCDIKLQELMDFVKSEIELFKLFQIQYEGHQQSQMKVLRAILQTIVQKMEHVIESKGLDCISFKQATQWDINRLLYLKEYFHKILEDLKTLRSKLKPSLGSYTDLVIDEAVVDLTKCCHELQNLLSTSLHQDNWPDLIIVLSGGNKELGFCKVNSKNFLYSMEIDEENCNSQCWKQRNFIFKDTKCQHTCLNCGCTVAIIRGCLSIVAESETSHYLSQVVQDWKHPEPFYWSPHIPCVNFKCRLFIHQAKIKPGADRNGLCDPYIRIMISQNAAETPIIFSSLSPIWNAVISLENIQLPGDFLWYLSNPPVVAVEVYDTDRKTTDDYLGCGILTMSVIKSDWIDWYARENGSCESEEVKNKHAVQKYELLKYLTPPPLKWIPIALDGCIRAEVLMSGELVELQDVKKIKEVLEESNEVSVTVGIPNAIKPNMKNFVLEVVFAGFRNYRKHNYLTSKHQVKLMMADLTLTSGLSTSPIQNSLNFLILYASGVLNLPEQLEYWPAIIATDLAISSRGQETTLGATLIANSKRYLQKENAIPCIHAEDYFEMDSVSTTIQLEEESENEHEISDNKPLIRKESQNSYWQNMLKKLKLNNKDSKENAEELNNFHELLDESEFNWWTKFYNSGFLEPCTALSDFKHKLCIYQNELEKQPEFSYLNDWAEPHSMVHGIRYKKNALPKEEIYATLKLHIKITPCICGRSQGGGDGDGQMLKPLASALNPRYQAQLQSLAELVKIMVRVYIVQGLQLRPCENNTQADSYVKVQLGQKYLTNRADYIPNQSNPVFGKCFQLEGMLPSLIPCYWTYEVPTATIKVFYPKGFEVSIPHEEGITLFAFHGKLNEEMEGLEAGTWAVDIIKPKNGRWIFRERNTQLKFGDTLYYWTYVIYNGLGYREDNGVYVVQQYDNTTTTSTAVTGIPTKTTPSLTTNRQCSSAVTIANGAPVLCGGQIIFNENFDGHSLDSKHWSLERRIPQQPDYEFNMYLDDVSDVLQVHNGILTIKPKPISQHYHADVLRKTFSLGSKCTGKLDTDECVFHPKTQNKLNPLITAQINTKGKFSFKYGRVEIKAKVPGAMWVYPQLWLEPSKHTYGTSEYHSGQMRVAHTIANGEDIMLQGGLILNANEPWRSAKMCEYQLKHLNLTHDFHLYELNWTPDSITVAVDGQEYCCIKITDEKDAFKNMQLNNQYLPNQDLLNGGSNWAPFDEEFYLTLGYGIGGNNDFKDELHWKEEKPWPNTDPRSKNKFWKKFSQNLNWLNNGDLRVDYVKVYAVEHILEVSVFNRRDIKDETIGSTFIDLEDRWRTKHRATVGIANEYSCSGYNRWHDYMLPSEILKDLCKNNDLRPPKVVGNTIEVDGVAFEDETEIATAEDLQERLSLTVLRNFQHLPSFGYKLVPQHVETRSLYRNECPGIEQGKIQLWIELYDGNLNIPPPIDITPQPPQIYELRVIIYNVTEVVLQEKNIFGTAMSDIYIKGWCSNFDESQNTDIHYRSINGEGNFNWRMLFPLKYSNNEDMLVTKHRSGLMEEYELKQPAILSLQIWDNDFMSPDDFLGSLEINLSSFPEPYESAKKCELLDATQSITSYGSTTTRVTKKKSQRKLINLFKEKKVSGWFPIRGNLKDSNKMGHIGLAGKINLELEILTETESKLNPVGLGRNGPHALEEPKRPKTSFNPFSNPFKAVKHILFPKLKKVVFILLILFIVGFALLQLVAKFP</sequence>
<evidence type="ECO:0000313" key="18">
    <source>
        <dbReference type="Proteomes" id="UP000037069"/>
    </source>
</evidence>
<dbReference type="Pfam" id="PF22901">
    <property type="entry name" value="dsrm_Ferlin"/>
    <property type="match status" value="1"/>
</dbReference>
<evidence type="ECO:0000256" key="11">
    <source>
        <dbReference type="ARBA" id="ARBA00023136"/>
    </source>
</evidence>
<dbReference type="GO" id="GO:0005576">
    <property type="term" value="C:extracellular region"/>
    <property type="evidence" value="ECO:0007669"/>
    <property type="project" value="UniProtKB-SubCell"/>
</dbReference>
<feature type="domain" description="C2" evidence="14">
    <location>
        <begin position="1"/>
        <end position="118"/>
    </location>
</feature>
<keyword evidence="11 13" id="KW-0472">Membrane</keyword>
<feature type="domain" description="CBM39" evidence="16">
    <location>
        <begin position="1234"/>
        <end position="1334"/>
    </location>
</feature>
<dbReference type="CDD" id="cd08374">
    <property type="entry name" value="C2F_Ferlin"/>
    <property type="match status" value="1"/>
</dbReference>
<keyword evidence="5" id="KW-0399">Innate immunity</keyword>
<dbReference type="InterPro" id="IPR031756">
    <property type="entry name" value="BGBP_N"/>
</dbReference>
<gene>
    <name evidence="17" type="ORF">FF38_12880</name>
</gene>
<proteinExistence type="inferred from homology"/>
<dbReference type="EMBL" id="JRES01001077">
    <property type="protein sequence ID" value="KNC25719.1"/>
    <property type="molecule type" value="Genomic_DNA"/>
</dbReference>
<dbReference type="GO" id="GO:0007009">
    <property type="term" value="P:plasma membrane organization"/>
    <property type="evidence" value="ECO:0007669"/>
    <property type="project" value="TreeGrafter"/>
</dbReference>
<keyword evidence="18" id="KW-1185">Reference proteome</keyword>
<keyword evidence="12" id="KW-0325">Glycoprotein</keyword>
<evidence type="ECO:0000256" key="9">
    <source>
        <dbReference type="ARBA" id="ARBA00022859"/>
    </source>
</evidence>
<dbReference type="Pfam" id="PF16165">
    <property type="entry name" value="Ferlin_C"/>
    <property type="match status" value="1"/>
</dbReference>
<dbReference type="FunFam" id="2.60.40.2140:FF:000001">
    <property type="entry name" value="Beta-1,3-glucan-binding protein"/>
    <property type="match status" value="1"/>
</dbReference>
<dbReference type="GO" id="GO:0005975">
    <property type="term" value="P:carbohydrate metabolic process"/>
    <property type="evidence" value="ECO:0007669"/>
    <property type="project" value="InterPro"/>
</dbReference>
<dbReference type="OMA" id="QFVNKWA"/>
<dbReference type="InterPro" id="IPR013320">
    <property type="entry name" value="ConA-like_dom_sf"/>
</dbReference>
<keyword evidence="8" id="KW-0677">Repeat</keyword>
<dbReference type="InterPro" id="IPR037725">
    <property type="entry name" value="C2F_Ferlin"/>
</dbReference>
<dbReference type="Gene3D" id="2.60.40.2140">
    <property type="entry name" value="Beta-1,3-glucan-recognition protein, N-terminal domain"/>
    <property type="match status" value="1"/>
</dbReference>
<evidence type="ECO:0000256" key="8">
    <source>
        <dbReference type="ARBA" id="ARBA00022737"/>
    </source>
</evidence>
<feature type="domain" description="C2" evidence="14">
    <location>
        <begin position="1854"/>
        <end position="1997"/>
    </location>
</feature>
<protein>
    <submittedName>
        <fullName evidence="17">Gram-negative bacteria-binding protein 3</fullName>
    </submittedName>
</protein>
<keyword evidence="9" id="KW-0391">Immunity</keyword>
<feature type="transmembrane region" description="Helical" evidence="13">
    <location>
        <begin position="2116"/>
        <end position="2135"/>
    </location>
</feature>
<feature type="domain" description="C2" evidence="14">
    <location>
        <begin position="652"/>
        <end position="779"/>
    </location>
</feature>
<dbReference type="InterPro" id="IPR012968">
    <property type="entry name" value="FerIin_dom"/>
</dbReference>
<dbReference type="SMART" id="SM00239">
    <property type="entry name" value="C2"/>
    <property type="match status" value="5"/>
</dbReference>
<dbReference type="GO" id="GO:0004553">
    <property type="term" value="F:hydrolase activity, hydrolyzing O-glycosyl compounds"/>
    <property type="evidence" value="ECO:0007669"/>
    <property type="project" value="InterPro"/>
</dbReference>
<evidence type="ECO:0000256" key="1">
    <source>
        <dbReference type="ARBA" id="ARBA00004167"/>
    </source>
</evidence>
<comment type="subcellular location">
    <subcellularLocation>
        <location evidence="1">Membrane</location>
        <topology evidence="1">Single-pass membrane protein</topology>
    </subcellularLocation>
    <subcellularLocation>
        <location evidence="2">Secreted</location>
    </subcellularLocation>
</comment>
<dbReference type="InterPro" id="IPR043030">
    <property type="entry name" value="BGBP_N_sf"/>
</dbReference>
<evidence type="ECO:0000259" key="14">
    <source>
        <dbReference type="PROSITE" id="PS50004"/>
    </source>
</evidence>
<evidence type="ECO:0000256" key="2">
    <source>
        <dbReference type="ARBA" id="ARBA00004613"/>
    </source>
</evidence>
<dbReference type="GO" id="GO:0045088">
    <property type="term" value="P:regulation of innate immune response"/>
    <property type="evidence" value="ECO:0007669"/>
    <property type="project" value="UniProtKB-ARBA"/>
</dbReference>
<name>A0A0L0C2S5_LUCCU</name>
<dbReference type="GO" id="GO:0045087">
    <property type="term" value="P:innate immune response"/>
    <property type="evidence" value="ECO:0007669"/>
    <property type="project" value="UniProtKB-KW"/>
</dbReference>
<dbReference type="InterPro" id="IPR000757">
    <property type="entry name" value="Beta-glucanase-like"/>
</dbReference>
<dbReference type="PANTHER" id="PTHR12546:SF60">
    <property type="entry name" value="MISFIRE, ISOFORM F"/>
    <property type="match status" value="1"/>
</dbReference>
<dbReference type="PANTHER" id="PTHR12546">
    <property type="entry name" value="FER-1-LIKE"/>
    <property type="match status" value="1"/>
</dbReference>
<feature type="domain" description="GH16" evidence="15">
    <location>
        <begin position="1388"/>
        <end position="1699"/>
    </location>
</feature>